<accession>Q6ILG1</accession>
<evidence type="ECO:0000256" key="1">
    <source>
        <dbReference type="SAM" id="MobiDB-lite"/>
    </source>
</evidence>
<gene>
    <name evidence="2" type="ORF">HDC09488</name>
</gene>
<feature type="region of interest" description="Disordered" evidence="1">
    <location>
        <begin position="84"/>
        <end position="103"/>
    </location>
</feature>
<name>Q6ILG1_DROME</name>
<dbReference type="AlphaFoldDB" id="Q6ILG1"/>
<proteinExistence type="predicted"/>
<dbReference type="EMBL" id="BK002055">
    <property type="protein sequence ID" value="DAA02900.1"/>
    <property type="molecule type" value="Genomic_DNA"/>
</dbReference>
<sequence>MKQKIRWLEVKANADANKTSSRISSSCQASRIRLARFSNIFPLSLDDGNGQIVHVSIEMNVAWRPAVAVLVIFTPPPPALHSIPFRIPPSESPTPVHGTTAYD</sequence>
<reference evidence="2" key="1">
    <citation type="journal article" date="2003" name="Genome Biol.">
        <title>An integrated gene annotation and transcriptional profiling approach towards the full gene content of the Drosophila genome.</title>
        <authorList>
            <person name="Hild M."/>
            <person name="Beckmann B."/>
            <person name="Haas S.A."/>
            <person name="Koch B."/>
            <person name="Solovyev V."/>
            <person name="Busold C."/>
            <person name="Fellenberg K."/>
            <person name="Boutros M."/>
            <person name="Vingron M."/>
            <person name="Sauer F."/>
            <person name="Hoheisel J.D."/>
            <person name="Paro R."/>
        </authorList>
    </citation>
    <scope>NUCLEOTIDE SEQUENCE</scope>
</reference>
<protein>
    <submittedName>
        <fullName evidence="2">HDC09488</fullName>
    </submittedName>
</protein>
<organism evidence="2">
    <name type="scientific">Drosophila melanogaster</name>
    <name type="common">Fruit fly</name>
    <dbReference type="NCBI Taxonomy" id="7227"/>
    <lineage>
        <taxon>Eukaryota</taxon>
        <taxon>Metazoa</taxon>
        <taxon>Ecdysozoa</taxon>
        <taxon>Arthropoda</taxon>
        <taxon>Hexapoda</taxon>
        <taxon>Insecta</taxon>
        <taxon>Pterygota</taxon>
        <taxon>Neoptera</taxon>
        <taxon>Endopterygota</taxon>
        <taxon>Diptera</taxon>
        <taxon>Brachycera</taxon>
        <taxon>Muscomorpha</taxon>
        <taxon>Ephydroidea</taxon>
        <taxon>Drosophilidae</taxon>
        <taxon>Drosophila</taxon>
        <taxon>Sophophora</taxon>
    </lineage>
</organism>
<evidence type="ECO:0000313" key="2">
    <source>
        <dbReference type="EMBL" id="DAA02900.1"/>
    </source>
</evidence>